<dbReference type="GO" id="GO:0071916">
    <property type="term" value="F:dipeptide transmembrane transporter activity"/>
    <property type="evidence" value="ECO:0007669"/>
    <property type="project" value="TreeGrafter"/>
</dbReference>
<dbReference type="CDD" id="cd06261">
    <property type="entry name" value="TM_PBP2"/>
    <property type="match status" value="1"/>
</dbReference>
<keyword evidence="4 7" id="KW-0812">Transmembrane</keyword>
<dbReference type="PROSITE" id="PS50928">
    <property type="entry name" value="ABC_TM1"/>
    <property type="match status" value="1"/>
</dbReference>
<evidence type="ECO:0000256" key="7">
    <source>
        <dbReference type="RuleBase" id="RU363032"/>
    </source>
</evidence>
<keyword evidence="11" id="KW-1185">Reference proteome</keyword>
<feature type="compositionally biased region" description="Basic residues" evidence="8">
    <location>
        <begin position="331"/>
        <end position="343"/>
    </location>
</feature>
<accession>A0A853EUN8</accession>
<dbReference type="SUPFAM" id="SSF161098">
    <property type="entry name" value="MetI-like"/>
    <property type="match status" value="1"/>
</dbReference>
<evidence type="ECO:0000256" key="3">
    <source>
        <dbReference type="ARBA" id="ARBA00022475"/>
    </source>
</evidence>
<feature type="transmembrane region" description="Helical" evidence="7">
    <location>
        <begin position="56"/>
        <end position="76"/>
    </location>
</feature>
<protein>
    <submittedName>
        <fullName evidence="10">ABC transporter permease</fullName>
    </submittedName>
</protein>
<comment type="similarity">
    <text evidence="7">Belongs to the binding-protein-dependent transport system permease family.</text>
</comment>
<dbReference type="Proteomes" id="UP000561011">
    <property type="component" value="Unassembled WGS sequence"/>
</dbReference>
<feature type="transmembrane region" description="Helical" evidence="7">
    <location>
        <begin position="179"/>
        <end position="198"/>
    </location>
</feature>
<evidence type="ECO:0000259" key="9">
    <source>
        <dbReference type="PROSITE" id="PS50928"/>
    </source>
</evidence>
<feature type="compositionally biased region" description="Basic and acidic residues" evidence="8">
    <location>
        <begin position="345"/>
        <end position="354"/>
    </location>
</feature>
<dbReference type="Pfam" id="PF00528">
    <property type="entry name" value="BPD_transp_1"/>
    <property type="match status" value="1"/>
</dbReference>
<evidence type="ECO:0000256" key="4">
    <source>
        <dbReference type="ARBA" id="ARBA00022692"/>
    </source>
</evidence>
<evidence type="ECO:0000256" key="1">
    <source>
        <dbReference type="ARBA" id="ARBA00004651"/>
    </source>
</evidence>
<evidence type="ECO:0000313" key="10">
    <source>
        <dbReference type="EMBL" id="NYS94269.1"/>
    </source>
</evidence>
<evidence type="ECO:0000256" key="8">
    <source>
        <dbReference type="SAM" id="MobiDB-lite"/>
    </source>
</evidence>
<keyword evidence="3" id="KW-1003">Cell membrane</keyword>
<comment type="caution">
    <text evidence="10">The sequence shown here is derived from an EMBL/GenBank/DDBJ whole genome shotgun (WGS) entry which is preliminary data.</text>
</comment>
<keyword evidence="2 7" id="KW-0813">Transport</keyword>
<evidence type="ECO:0000313" key="11">
    <source>
        <dbReference type="Proteomes" id="UP000561011"/>
    </source>
</evidence>
<evidence type="ECO:0000256" key="2">
    <source>
        <dbReference type="ARBA" id="ARBA00022448"/>
    </source>
</evidence>
<sequence>MADDIREQQLAAQASGGGIAPAQIIEETPTAVTAGRVEKVGAWRRFGQLLRRSPKLAIGLAMVIAIVLFTVIVPFFTESPTALDNASLLRPGEGGHLLGTTQLGADVLAQLAHGGRSSLLIGLGAGFITVVLSVFFGVVGGYLGGWTDEVLFFISSIMLVIPGLPLLIVVSSYIPGRSIWLFAVLLGVTSWAGSAIVLRSQARSLRNRDYVAAARVAGENPWRIIFVEIIPNLLPLAAAQFLFAVVAAILGEAGLSFLGLGPTGGVTWGTMLNDAQQGAALTRGAWWWFIPPGILIALLGGALSLVNFSIDEIINPKLRTGSAQAKSVREARRKHKESRRAVKSARAEQKKVTS</sequence>
<keyword evidence="6 7" id="KW-0472">Membrane</keyword>
<dbReference type="GO" id="GO:0005886">
    <property type="term" value="C:plasma membrane"/>
    <property type="evidence" value="ECO:0007669"/>
    <property type="project" value="UniProtKB-SubCell"/>
</dbReference>
<dbReference type="InterPro" id="IPR050366">
    <property type="entry name" value="BP-dependent_transpt_permease"/>
</dbReference>
<feature type="transmembrane region" description="Helical" evidence="7">
    <location>
        <begin position="119"/>
        <end position="143"/>
    </location>
</feature>
<gene>
    <name evidence="10" type="ORF">HZZ10_12160</name>
</gene>
<feature type="transmembrane region" description="Helical" evidence="7">
    <location>
        <begin position="233"/>
        <end position="251"/>
    </location>
</feature>
<feature type="transmembrane region" description="Helical" evidence="7">
    <location>
        <begin position="286"/>
        <end position="310"/>
    </location>
</feature>
<evidence type="ECO:0000256" key="5">
    <source>
        <dbReference type="ARBA" id="ARBA00022989"/>
    </source>
</evidence>
<dbReference type="RefSeq" id="WP_179913715.1">
    <property type="nucleotide sequence ID" value="NZ_JACBYE010000029.1"/>
</dbReference>
<dbReference type="EMBL" id="JACBYE010000029">
    <property type="protein sequence ID" value="NYS94269.1"/>
    <property type="molecule type" value="Genomic_DNA"/>
</dbReference>
<dbReference type="PANTHER" id="PTHR43386:SF1">
    <property type="entry name" value="D,D-DIPEPTIDE TRANSPORT SYSTEM PERMEASE PROTEIN DDPC-RELATED"/>
    <property type="match status" value="1"/>
</dbReference>
<keyword evidence="5 7" id="KW-1133">Transmembrane helix</keyword>
<reference evidence="10 11" key="1">
    <citation type="submission" date="2020-07" db="EMBL/GenBank/DDBJ databases">
        <title>MOT database genomes.</title>
        <authorList>
            <person name="Joseph S."/>
            <person name="Aduse-Opoku J."/>
            <person name="Hashim A."/>
            <person name="Wade W."/>
            <person name="Curtis M."/>
        </authorList>
    </citation>
    <scope>NUCLEOTIDE SEQUENCE [LARGE SCALE GENOMIC DNA]</scope>
    <source>
        <strain evidence="10 11">DSM 100099</strain>
    </source>
</reference>
<name>A0A853EUN8_9MICO</name>
<dbReference type="PANTHER" id="PTHR43386">
    <property type="entry name" value="OLIGOPEPTIDE TRANSPORT SYSTEM PERMEASE PROTEIN APPC"/>
    <property type="match status" value="1"/>
</dbReference>
<comment type="subcellular location">
    <subcellularLocation>
        <location evidence="1 7">Cell membrane</location>
        <topology evidence="1 7">Multi-pass membrane protein</topology>
    </subcellularLocation>
</comment>
<proteinExistence type="inferred from homology"/>
<feature type="region of interest" description="Disordered" evidence="8">
    <location>
        <begin position="322"/>
        <end position="354"/>
    </location>
</feature>
<dbReference type="Gene3D" id="1.10.3720.10">
    <property type="entry name" value="MetI-like"/>
    <property type="match status" value="1"/>
</dbReference>
<dbReference type="InterPro" id="IPR000515">
    <property type="entry name" value="MetI-like"/>
</dbReference>
<dbReference type="AlphaFoldDB" id="A0A853EUN8"/>
<dbReference type="InterPro" id="IPR035906">
    <property type="entry name" value="MetI-like_sf"/>
</dbReference>
<feature type="transmembrane region" description="Helical" evidence="7">
    <location>
        <begin position="150"/>
        <end position="173"/>
    </location>
</feature>
<evidence type="ECO:0000256" key="6">
    <source>
        <dbReference type="ARBA" id="ARBA00023136"/>
    </source>
</evidence>
<feature type="domain" description="ABC transmembrane type-1" evidence="9">
    <location>
        <begin position="119"/>
        <end position="307"/>
    </location>
</feature>
<organism evidence="10 11">
    <name type="scientific">Sanguibacter inulinus</name>
    <dbReference type="NCBI Taxonomy" id="60922"/>
    <lineage>
        <taxon>Bacteria</taxon>
        <taxon>Bacillati</taxon>
        <taxon>Actinomycetota</taxon>
        <taxon>Actinomycetes</taxon>
        <taxon>Micrococcales</taxon>
        <taxon>Sanguibacteraceae</taxon>
        <taxon>Sanguibacter</taxon>
    </lineage>
</organism>